<evidence type="ECO:0000313" key="3">
    <source>
        <dbReference type="Proteomes" id="UP000708208"/>
    </source>
</evidence>
<sequence>MHGITFFVFTLVLIGLVEEGFCHSLRVRREGDEEVISQIKEHVTRLRHAEARLKKFTDEIETGLDKGVVRTALSDTEDKTEEGQVDFFKLVRAFKEHTPNSFEDLIKRVADDTHILMDQLYGRLDELGAIVEGAKHDDADTSAEEHHSKS</sequence>
<keyword evidence="3" id="KW-1185">Reference proteome</keyword>
<evidence type="ECO:0000313" key="2">
    <source>
        <dbReference type="EMBL" id="CAG7701082.1"/>
    </source>
</evidence>
<reference evidence="2" key="1">
    <citation type="submission" date="2021-06" db="EMBL/GenBank/DDBJ databases">
        <authorList>
            <person name="Hodson N. C."/>
            <person name="Mongue J. A."/>
            <person name="Jaron S. K."/>
        </authorList>
    </citation>
    <scope>NUCLEOTIDE SEQUENCE</scope>
</reference>
<feature type="signal peptide" evidence="1">
    <location>
        <begin position="1"/>
        <end position="19"/>
    </location>
</feature>
<comment type="caution">
    <text evidence="2">The sequence shown here is derived from an EMBL/GenBank/DDBJ whole genome shotgun (WGS) entry which is preliminary data.</text>
</comment>
<evidence type="ECO:0000256" key="1">
    <source>
        <dbReference type="SAM" id="SignalP"/>
    </source>
</evidence>
<dbReference type="AlphaFoldDB" id="A0A8J2NQJ5"/>
<organism evidence="2 3">
    <name type="scientific">Allacma fusca</name>
    <dbReference type="NCBI Taxonomy" id="39272"/>
    <lineage>
        <taxon>Eukaryota</taxon>
        <taxon>Metazoa</taxon>
        <taxon>Ecdysozoa</taxon>
        <taxon>Arthropoda</taxon>
        <taxon>Hexapoda</taxon>
        <taxon>Collembola</taxon>
        <taxon>Symphypleona</taxon>
        <taxon>Sminthuridae</taxon>
        <taxon>Allacma</taxon>
    </lineage>
</organism>
<feature type="chain" id="PRO_5035263668" description="Secreted protein" evidence="1">
    <location>
        <begin position="20"/>
        <end position="150"/>
    </location>
</feature>
<proteinExistence type="predicted"/>
<accession>A0A8J2NQJ5</accession>
<dbReference type="Proteomes" id="UP000708208">
    <property type="component" value="Unassembled WGS sequence"/>
</dbReference>
<name>A0A8J2NQJ5_9HEXA</name>
<gene>
    <name evidence="2" type="ORF">AFUS01_LOCUS4308</name>
</gene>
<evidence type="ECO:0008006" key="4">
    <source>
        <dbReference type="Google" id="ProtNLM"/>
    </source>
</evidence>
<dbReference type="EMBL" id="CAJVCH010026749">
    <property type="protein sequence ID" value="CAG7701082.1"/>
    <property type="molecule type" value="Genomic_DNA"/>
</dbReference>
<protein>
    <recommendedName>
        <fullName evidence="4">Secreted protein</fullName>
    </recommendedName>
</protein>
<keyword evidence="1" id="KW-0732">Signal</keyword>